<keyword evidence="3" id="KW-1185">Reference proteome</keyword>
<sequence>MIRWNIASIFFLGVSGRSRALTFKPGEVNIITGASGTGKSTIIKAIDYCLGSSKCELPVHVRRHSTAVGVKWVAGEDELIVGRLIPPVGQTSSSKMFATSGRNLPIPQKIEEFDGSTTTNAAKAFIERAFGIGDIGTDSNATSSGKARATVRNLTPYLFVTKEVIDSESVLFHGLEKAEKARDILASMPYFLRATDEASFKDERRLRQLLYILDNEEARTRSLASKETALKKRAMSLISEAHRIGITTLPPPDASEEELLQQIEGLSQTQLQPTSYPVEGELGALHEQRREILNKLTDVKRKSHATRSALREANGFEDTVTRQRSKLRLAEHFKLGEIASVCPVCESPSKKGQETANALQKALNKVQAESAAVERVKPKLVEHDRELKEEITQLNSALRRIDNQIKAWLQQTDEARKLNDIAQLKAHLLGRISFFLESSTDEKRQTSPDLTVLRDDIKQLEARVNPEEREIRLRRAEAKISAIASKNLQRLPTVAPCIGAELDFSSRRPEVSVIEADTDELLKLPDVGSDQNYLAIHIALAFALQKHFELVESPVPGVLVLDQISRPYFPTRGENDDETEIAGEREDEEVKAMRTHIDFLFSEVEQRTGLQVILIEHAYFADDSRYVSSTRQRWTRASKEALIPIDWPTR</sequence>
<dbReference type="PANTHER" id="PTHR32114:SF2">
    <property type="entry name" value="ABC TRANSPORTER ABCH.3"/>
    <property type="match status" value="1"/>
</dbReference>
<evidence type="ECO:0000256" key="1">
    <source>
        <dbReference type="SAM" id="Coils"/>
    </source>
</evidence>
<dbReference type="InterPro" id="IPR022205">
    <property type="entry name" value="DUF3732"/>
</dbReference>
<dbReference type="InterPro" id="IPR027417">
    <property type="entry name" value="P-loop_NTPase"/>
</dbReference>
<dbReference type="Pfam" id="PF12532">
    <property type="entry name" value="DUF3732"/>
    <property type="match status" value="1"/>
</dbReference>
<dbReference type="Gene3D" id="3.40.50.300">
    <property type="entry name" value="P-loop containing nucleotide triphosphate hydrolases"/>
    <property type="match status" value="1"/>
</dbReference>
<reference evidence="2 3" key="1">
    <citation type="submission" date="2019-01" db="EMBL/GenBank/DDBJ databases">
        <authorList>
            <person name="Chen W.-M."/>
        </authorList>
    </citation>
    <scope>NUCLEOTIDE SEQUENCE [LARGE SCALE GENOMIC DNA]</scope>
    <source>
        <strain evidence="2 3">HPM-16</strain>
    </source>
</reference>
<keyword evidence="1" id="KW-0175">Coiled coil</keyword>
<gene>
    <name evidence="2" type="ORF">EOE65_15360</name>
</gene>
<dbReference type="RefSeq" id="WP_127695332.1">
    <property type="nucleotide sequence ID" value="NZ_SACQ01000008.1"/>
</dbReference>
<accession>A0A437Q4V0</accession>
<dbReference type="CDD" id="cd00267">
    <property type="entry name" value="ABC_ATPase"/>
    <property type="match status" value="1"/>
</dbReference>
<dbReference type="Proteomes" id="UP000282818">
    <property type="component" value="Unassembled WGS sequence"/>
</dbReference>
<dbReference type="EMBL" id="SACQ01000008">
    <property type="protein sequence ID" value="RVU29548.1"/>
    <property type="molecule type" value="Genomic_DNA"/>
</dbReference>
<comment type="caution">
    <text evidence="2">The sequence shown here is derived from an EMBL/GenBank/DDBJ whole genome shotgun (WGS) entry which is preliminary data.</text>
</comment>
<evidence type="ECO:0000313" key="3">
    <source>
        <dbReference type="Proteomes" id="UP000282818"/>
    </source>
</evidence>
<dbReference type="AlphaFoldDB" id="A0A437Q4V0"/>
<dbReference type="PANTHER" id="PTHR32114">
    <property type="entry name" value="ABC TRANSPORTER ABCH.3"/>
    <property type="match status" value="1"/>
</dbReference>
<organism evidence="2 3">
    <name type="scientific">Neptunomonas marina</name>
    <dbReference type="NCBI Taxonomy" id="1815562"/>
    <lineage>
        <taxon>Bacteria</taxon>
        <taxon>Pseudomonadati</taxon>
        <taxon>Pseudomonadota</taxon>
        <taxon>Gammaproteobacteria</taxon>
        <taxon>Oceanospirillales</taxon>
        <taxon>Oceanospirillaceae</taxon>
        <taxon>Neptunomonas</taxon>
    </lineage>
</organism>
<feature type="coiled-coil region" evidence="1">
    <location>
        <begin position="349"/>
        <end position="411"/>
    </location>
</feature>
<protein>
    <submittedName>
        <fullName evidence="2">DUF3732 domain-containing protein</fullName>
    </submittedName>
</protein>
<evidence type="ECO:0000313" key="2">
    <source>
        <dbReference type="EMBL" id="RVU29548.1"/>
    </source>
</evidence>
<dbReference type="SUPFAM" id="SSF52540">
    <property type="entry name" value="P-loop containing nucleoside triphosphate hydrolases"/>
    <property type="match status" value="1"/>
</dbReference>
<name>A0A437Q4V0_9GAMM</name>
<proteinExistence type="predicted"/>